<evidence type="ECO:0000256" key="3">
    <source>
        <dbReference type="ARBA" id="ARBA00023163"/>
    </source>
</evidence>
<dbReference type="Gene3D" id="3.30.450.40">
    <property type="match status" value="1"/>
</dbReference>
<dbReference type="Gene3D" id="1.10.10.10">
    <property type="entry name" value="Winged helix-like DNA-binding domain superfamily/Winged helix DNA-binding domain"/>
    <property type="match status" value="1"/>
</dbReference>
<dbReference type="SUPFAM" id="SSF55781">
    <property type="entry name" value="GAF domain-like"/>
    <property type="match status" value="1"/>
</dbReference>
<dbReference type="InterPro" id="IPR005471">
    <property type="entry name" value="Tscrpt_reg_IclR_N"/>
</dbReference>
<dbReference type="InterPro" id="IPR036390">
    <property type="entry name" value="WH_DNA-bd_sf"/>
</dbReference>
<keyword evidence="1" id="KW-0805">Transcription regulation</keyword>
<dbReference type="EMBL" id="FNPB01000004">
    <property type="protein sequence ID" value="SDX93807.1"/>
    <property type="molecule type" value="Genomic_DNA"/>
</dbReference>
<name>A0A1H3FSL7_9EURY</name>
<feature type="domain" description="HTH iclR-type" evidence="4">
    <location>
        <begin position="21"/>
        <end position="80"/>
    </location>
</feature>
<dbReference type="SMART" id="SM00346">
    <property type="entry name" value="HTH_ICLR"/>
    <property type="match status" value="1"/>
</dbReference>
<dbReference type="PROSITE" id="PS51078">
    <property type="entry name" value="ICLR_ED"/>
    <property type="match status" value="1"/>
</dbReference>
<dbReference type="PANTHER" id="PTHR30136">
    <property type="entry name" value="HELIX-TURN-HELIX TRANSCRIPTIONAL REGULATOR, ICLR FAMILY"/>
    <property type="match status" value="1"/>
</dbReference>
<organism evidence="6 7">
    <name type="scientific">Halobellus clavatus</name>
    <dbReference type="NCBI Taxonomy" id="660517"/>
    <lineage>
        <taxon>Archaea</taxon>
        <taxon>Methanobacteriati</taxon>
        <taxon>Methanobacteriota</taxon>
        <taxon>Stenosarchaea group</taxon>
        <taxon>Halobacteria</taxon>
        <taxon>Halobacteriales</taxon>
        <taxon>Haloferacaceae</taxon>
        <taxon>Halobellus</taxon>
    </lineage>
</organism>
<dbReference type="PROSITE" id="PS51077">
    <property type="entry name" value="HTH_ICLR"/>
    <property type="match status" value="1"/>
</dbReference>
<dbReference type="InterPro" id="IPR050707">
    <property type="entry name" value="HTH_MetabolicPath_Reg"/>
</dbReference>
<evidence type="ECO:0000259" key="4">
    <source>
        <dbReference type="PROSITE" id="PS51077"/>
    </source>
</evidence>
<protein>
    <submittedName>
        <fullName evidence="6">Transcriptional regulator, IclR family</fullName>
    </submittedName>
</protein>
<keyword evidence="2" id="KW-0238">DNA-binding</keyword>
<dbReference type="InterPro" id="IPR036388">
    <property type="entry name" value="WH-like_DNA-bd_sf"/>
</dbReference>
<sequence>MSDSISYRGLRSEGVSSDIPLQTVARAFEVLDLLEREREAGPAEIAELMDVTRSTAHDYLVSLEATGFVVREAGTYRISYRFLERGSLLKYRNRYFHSSDVVLRKLSEQSDELAQLGQEEAGDWVMLHEEGDLTSVQTGTYPGFRTPLHSHAAGKVLLAHLPDERVDELLDVDELAAVTEHTVTDPAVLREELETITDQGYAIDREEQVIGIGFVSCPVIEDTELLGSVSVACPTGRLEQDEYRAELIQNVRAAAEEIAVNYRFY</sequence>
<evidence type="ECO:0000256" key="2">
    <source>
        <dbReference type="ARBA" id="ARBA00023125"/>
    </source>
</evidence>
<gene>
    <name evidence="6" type="ORF">SAMN04487946_104146</name>
</gene>
<dbReference type="SUPFAM" id="SSF46785">
    <property type="entry name" value="Winged helix' DNA-binding domain"/>
    <property type="match status" value="1"/>
</dbReference>
<evidence type="ECO:0000259" key="5">
    <source>
        <dbReference type="PROSITE" id="PS51078"/>
    </source>
</evidence>
<evidence type="ECO:0000313" key="7">
    <source>
        <dbReference type="Proteomes" id="UP000199170"/>
    </source>
</evidence>
<accession>A0A1H3FSL7</accession>
<dbReference type="GO" id="GO:0045892">
    <property type="term" value="P:negative regulation of DNA-templated transcription"/>
    <property type="evidence" value="ECO:0007669"/>
    <property type="project" value="TreeGrafter"/>
</dbReference>
<dbReference type="GO" id="GO:0003700">
    <property type="term" value="F:DNA-binding transcription factor activity"/>
    <property type="evidence" value="ECO:0007669"/>
    <property type="project" value="TreeGrafter"/>
</dbReference>
<dbReference type="AlphaFoldDB" id="A0A1H3FSL7"/>
<dbReference type="Proteomes" id="UP000199170">
    <property type="component" value="Unassembled WGS sequence"/>
</dbReference>
<reference evidence="7" key="1">
    <citation type="submission" date="2016-10" db="EMBL/GenBank/DDBJ databases">
        <authorList>
            <person name="Varghese N."/>
            <person name="Submissions S."/>
        </authorList>
    </citation>
    <scope>NUCLEOTIDE SEQUENCE [LARGE SCALE GENOMIC DNA]</scope>
    <source>
        <strain evidence="7">CGMCC 1.10118</strain>
    </source>
</reference>
<dbReference type="STRING" id="660517.SAMN04487946_104146"/>
<dbReference type="InterPro" id="IPR014757">
    <property type="entry name" value="Tscrpt_reg_IclR_C"/>
</dbReference>
<evidence type="ECO:0000256" key="1">
    <source>
        <dbReference type="ARBA" id="ARBA00023015"/>
    </source>
</evidence>
<evidence type="ECO:0000313" key="6">
    <source>
        <dbReference type="EMBL" id="SDX93807.1"/>
    </source>
</evidence>
<dbReference type="Pfam" id="PF01614">
    <property type="entry name" value="IclR_C"/>
    <property type="match status" value="1"/>
</dbReference>
<dbReference type="PANTHER" id="PTHR30136:SF35">
    <property type="entry name" value="HTH-TYPE TRANSCRIPTIONAL REGULATOR RV1719"/>
    <property type="match status" value="1"/>
</dbReference>
<dbReference type="GO" id="GO:0003677">
    <property type="term" value="F:DNA binding"/>
    <property type="evidence" value="ECO:0007669"/>
    <property type="project" value="UniProtKB-KW"/>
</dbReference>
<keyword evidence="7" id="KW-1185">Reference proteome</keyword>
<proteinExistence type="predicted"/>
<dbReference type="Pfam" id="PF09339">
    <property type="entry name" value="HTH_IclR"/>
    <property type="match status" value="1"/>
</dbReference>
<dbReference type="InterPro" id="IPR029016">
    <property type="entry name" value="GAF-like_dom_sf"/>
</dbReference>
<feature type="domain" description="IclR-ED" evidence="5">
    <location>
        <begin position="81"/>
        <end position="264"/>
    </location>
</feature>
<keyword evidence="3" id="KW-0804">Transcription</keyword>